<dbReference type="OrthoDB" id="9802985at2"/>
<dbReference type="RefSeq" id="WP_055266570.1">
    <property type="nucleotide sequence ID" value="NZ_CABIXQ010000015.1"/>
</dbReference>
<evidence type="ECO:0000313" key="2">
    <source>
        <dbReference type="EMBL" id="CUO75861.1"/>
    </source>
</evidence>
<dbReference type="Pfam" id="PF12762">
    <property type="entry name" value="DDE_Tnp_IS1595"/>
    <property type="match status" value="1"/>
</dbReference>
<reference evidence="2 3" key="1">
    <citation type="submission" date="2015-09" db="EMBL/GenBank/DDBJ databases">
        <authorList>
            <consortium name="Pathogen Informatics"/>
        </authorList>
    </citation>
    <scope>NUCLEOTIDE SEQUENCE [LARGE SCALE GENOMIC DNA]</scope>
    <source>
        <strain evidence="2 3">2789STDY5834856</strain>
    </source>
</reference>
<proteinExistence type="predicted"/>
<dbReference type="NCBIfam" id="NF033547">
    <property type="entry name" value="transpos_IS1595"/>
    <property type="match status" value="1"/>
</dbReference>
<dbReference type="InterPro" id="IPR024445">
    <property type="entry name" value="Tnp_ISXO2-like"/>
</dbReference>
<protein>
    <submittedName>
        <fullName evidence="2">CDGSH-type zinc finger protein</fullName>
    </submittedName>
</protein>
<evidence type="ECO:0000259" key="1">
    <source>
        <dbReference type="SMART" id="SM01126"/>
    </source>
</evidence>
<accession>A0A174HNR6</accession>
<dbReference type="AlphaFoldDB" id="A0A174HNR6"/>
<organism evidence="2 3">
    <name type="scientific">Clostridium disporicum</name>
    <dbReference type="NCBI Taxonomy" id="84024"/>
    <lineage>
        <taxon>Bacteria</taxon>
        <taxon>Bacillati</taxon>
        <taxon>Bacillota</taxon>
        <taxon>Clostridia</taxon>
        <taxon>Eubacteriales</taxon>
        <taxon>Clostridiaceae</taxon>
        <taxon>Clostridium</taxon>
    </lineage>
</organism>
<dbReference type="SMART" id="SM01126">
    <property type="entry name" value="DDE_Tnp_IS1595"/>
    <property type="match status" value="1"/>
</dbReference>
<name>A0A174HNR6_9CLOT</name>
<dbReference type="EMBL" id="CYZX01000015">
    <property type="protein sequence ID" value="CUO75861.1"/>
    <property type="molecule type" value="Genomic_DNA"/>
</dbReference>
<evidence type="ECO:0000313" key="3">
    <source>
        <dbReference type="Proteomes" id="UP000095594"/>
    </source>
</evidence>
<feature type="domain" description="ISXO2-like transposase" evidence="1">
    <location>
        <begin position="153"/>
        <end position="316"/>
    </location>
</feature>
<gene>
    <name evidence="2" type="ORF">ERS852471_02228</name>
</gene>
<dbReference type="Proteomes" id="UP000095594">
    <property type="component" value="Unassembled WGS sequence"/>
</dbReference>
<sequence length="351" mass="40905">MPRVNNVIKQVSQLNTHEQGKVFEFLKTVLMSNGFTNSIDKEIAENRFNKGKCCPFCNHDKISKYGKYHGKNGVKQRYKCQNPECKKTFNDFYKSPVSSSKKGLDKWLLYAQCMVNGNTIRQCAEIVEINIATAFFWRHKIIDAIRKFIGYGSLEGVIELDETYFALSYKGNHSKSSNFTMPRESRKRGKEINTRGISKEFACVLCGVDRLGNIYTGLICNGRPKYSDIDRALSEVVEENSILCTDKHRSYIPFATQHNFELHQIRGGRKAVDIYNIQRVNAFHSSLKRWIKKFNGVSTKFLTNYLFWYKWTQLFKTEMERNKPKKFFIHANSTHSISLIKDFKIRRPIYV</sequence>